<dbReference type="InterPro" id="IPR045889">
    <property type="entry name" value="MES/HNL"/>
</dbReference>
<evidence type="ECO:0000256" key="16">
    <source>
        <dbReference type="ARBA" id="ARBA00066572"/>
    </source>
</evidence>
<comment type="catalytic activity">
    <reaction evidence="4">
        <text>2-hydroxy-2-methylpropanenitrile = acetone + hydrogen cyanide</text>
        <dbReference type="Rhea" id="RHEA:11932"/>
        <dbReference type="ChEBI" id="CHEBI:15347"/>
        <dbReference type="ChEBI" id="CHEBI:15348"/>
        <dbReference type="ChEBI" id="CHEBI:18407"/>
    </reaction>
    <physiologicalReaction direction="left-to-right" evidence="4">
        <dbReference type="Rhea" id="RHEA:11933"/>
    </physiologicalReaction>
</comment>
<dbReference type="GO" id="GO:0080030">
    <property type="term" value="F:methyl indole-3-acetate esterase activity"/>
    <property type="evidence" value="ECO:0007669"/>
    <property type="project" value="TreeGrafter"/>
</dbReference>
<comment type="catalytic activity">
    <reaction evidence="2">
        <text>4-methoxybenzaldehyde + hydrogen cyanide = (2S)-2-hydroxy-2-(4-methoxyphenyl)acetonitrile</text>
        <dbReference type="Rhea" id="RHEA:77447"/>
        <dbReference type="ChEBI" id="CHEBI:18407"/>
        <dbReference type="ChEBI" id="CHEBI:28235"/>
        <dbReference type="ChEBI" id="CHEBI:197328"/>
    </reaction>
</comment>
<evidence type="ECO:0000256" key="18">
    <source>
        <dbReference type="ARBA" id="ARBA00076040"/>
    </source>
</evidence>
<evidence type="ECO:0000256" key="6">
    <source>
        <dbReference type="ARBA" id="ARBA00050608"/>
    </source>
</evidence>
<comment type="catalytic activity">
    <reaction evidence="7">
        <text>butan-2-one + hydrogen cyanide = 2-hydroxy-2-methylbutanenitrile</text>
        <dbReference type="Rhea" id="RHEA:77467"/>
        <dbReference type="ChEBI" id="CHEBI:18407"/>
        <dbReference type="ChEBI" id="CHEBI:28398"/>
        <dbReference type="ChEBI" id="CHEBI:60954"/>
    </reaction>
    <physiologicalReaction direction="right-to-left" evidence="7">
        <dbReference type="Rhea" id="RHEA:77469"/>
    </physiologicalReaction>
</comment>
<protein>
    <recommendedName>
        <fullName evidence="17">(S)-hydroxynitrile lyase</fullName>
        <ecNumber evidence="16">4.1.2.47</ecNumber>
    </recommendedName>
    <alternativeName>
        <fullName evidence="18">2-hydroxy-2-methylpropanenitrile lyase</fullName>
    </alternativeName>
    <alternativeName>
        <fullName evidence="19">Acetone cyanohydrin lyase</fullName>
    </alternativeName>
    <alternativeName>
        <fullName evidence="20">Hydroxynitrile lyase</fullName>
    </alternativeName>
</protein>
<comment type="catalytic activity">
    <reaction evidence="10">
        <text>2-methylpropanal + hydrogen cyanide = (2S)-2-hydroxy-3-methylbutanenitrile</text>
        <dbReference type="Rhea" id="RHEA:77403"/>
        <dbReference type="ChEBI" id="CHEBI:18407"/>
        <dbReference type="ChEBI" id="CHEBI:48943"/>
        <dbReference type="ChEBI" id="CHEBI:197354"/>
    </reaction>
</comment>
<evidence type="ECO:0000256" key="9">
    <source>
        <dbReference type="ARBA" id="ARBA00051977"/>
    </source>
</evidence>
<feature type="domain" description="AB hydrolase-1" evidence="21">
    <location>
        <begin position="8"/>
        <end position="247"/>
    </location>
</feature>
<dbReference type="GO" id="GO:0080032">
    <property type="term" value="F:methyl jasmonate esterase activity"/>
    <property type="evidence" value="ECO:0007669"/>
    <property type="project" value="TreeGrafter"/>
</dbReference>
<dbReference type="AlphaFoldDB" id="A0A067KJ49"/>
<accession>A0A067KJ49</accession>
<keyword evidence="23" id="KW-1185">Reference proteome</keyword>
<evidence type="ECO:0000256" key="17">
    <source>
        <dbReference type="ARBA" id="ARBA00069221"/>
    </source>
</evidence>
<dbReference type="EMBL" id="KK914593">
    <property type="protein sequence ID" value="KDP31864.1"/>
    <property type="molecule type" value="Genomic_DNA"/>
</dbReference>
<comment type="catalytic activity">
    <reaction evidence="5">
        <text>benzaldehyde + hydrogen cyanide = (S)-mandelonitrile</text>
        <dbReference type="Rhea" id="RHEA:77427"/>
        <dbReference type="ChEBI" id="CHEBI:17169"/>
        <dbReference type="ChEBI" id="CHEBI:18407"/>
        <dbReference type="ChEBI" id="CHEBI:36941"/>
    </reaction>
</comment>
<dbReference type="Pfam" id="PF12697">
    <property type="entry name" value="Abhydrolase_6"/>
    <property type="match status" value="1"/>
</dbReference>
<comment type="catalytic activity">
    <reaction evidence="13">
        <text>cyclohexanecarbaldehyde + hydrogen cyanide = (2S)-2-cyclohexyl-2-hydroxyacetonitrile</text>
        <dbReference type="Rhea" id="RHEA:77423"/>
        <dbReference type="ChEBI" id="CHEBI:18407"/>
        <dbReference type="ChEBI" id="CHEBI:197359"/>
        <dbReference type="ChEBI" id="CHEBI:197360"/>
    </reaction>
</comment>
<comment type="similarity">
    <text evidence="15">Belongs to the AB hydrolase superfamily. Hydroxynitrile lyase family.</text>
</comment>
<comment type="catalytic activity">
    <reaction evidence="9">
        <text>acrolein + hydrogen cyanide = (2S)-2-hydroxybut-3-enenitrile</text>
        <dbReference type="Rhea" id="RHEA:77411"/>
        <dbReference type="ChEBI" id="CHEBI:15368"/>
        <dbReference type="ChEBI" id="CHEBI:18407"/>
        <dbReference type="ChEBI" id="CHEBI:197356"/>
    </reaction>
</comment>
<evidence type="ECO:0000256" key="13">
    <source>
        <dbReference type="ARBA" id="ARBA00052609"/>
    </source>
</evidence>
<comment type="catalytic activity">
    <reaction evidence="3">
        <text>a monosubstituted aliphatic (S)-hydroxynitrile = an aldehyde + hydrogen cyanide</text>
        <dbReference type="Rhea" id="RHEA:56588"/>
        <dbReference type="ChEBI" id="CHEBI:17478"/>
        <dbReference type="ChEBI" id="CHEBI:18407"/>
        <dbReference type="ChEBI" id="CHEBI:140596"/>
        <dbReference type="EC" id="4.1.2.47"/>
    </reaction>
</comment>
<dbReference type="GO" id="GO:0047606">
    <property type="term" value="F:(S)-hydroxynitrile lyase activity"/>
    <property type="evidence" value="ECO:0007669"/>
    <property type="project" value="UniProtKB-EC"/>
</dbReference>
<gene>
    <name evidence="22" type="ORF">JCGZ_12325</name>
</gene>
<keyword evidence="1" id="KW-0456">Lyase</keyword>
<evidence type="ECO:0000256" key="15">
    <source>
        <dbReference type="ARBA" id="ARBA00060885"/>
    </source>
</evidence>
<dbReference type="FunFam" id="3.40.50.1820:FF:000051">
    <property type="entry name" value="(S)-hydroxynitrile lyase"/>
    <property type="match status" value="1"/>
</dbReference>
<evidence type="ECO:0000256" key="7">
    <source>
        <dbReference type="ARBA" id="ARBA00051647"/>
    </source>
</evidence>
<evidence type="ECO:0000256" key="12">
    <source>
        <dbReference type="ARBA" id="ARBA00052600"/>
    </source>
</evidence>
<comment type="catalytic activity">
    <reaction evidence="11">
        <text>3-formylthiophene + hydrogen cyanide = (2S)-2-hydroxy-2-(thiophen-3-yl)acetonitrile</text>
        <dbReference type="Rhea" id="RHEA:77459"/>
        <dbReference type="ChEBI" id="CHEBI:18407"/>
        <dbReference type="ChEBI" id="CHEBI:87611"/>
        <dbReference type="ChEBI" id="CHEBI:197333"/>
    </reaction>
</comment>
<comment type="catalytic activity">
    <reaction evidence="14">
        <text>an aromatic (S)-hydroxynitrile = an aromatic aldehyde + hydrogen cyanide</text>
        <dbReference type="Rhea" id="RHEA:54660"/>
        <dbReference type="ChEBI" id="CHEBI:18407"/>
        <dbReference type="ChEBI" id="CHEBI:33855"/>
        <dbReference type="ChEBI" id="CHEBI:138306"/>
        <dbReference type="EC" id="4.1.2.47"/>
    </reaction>
</comment>
<dbReference type="EC" id="4.1.2.47" evidence="16"/>
<proteinExistence type="inferred from homology"/>
<evidence type="ECO:0000256" key="20">
    <source>
        <dbReference type="ARBA" id="ARBA00079794"/>
    </source>
</evidence>
<evidence type="ECO:0000256" key="2">
    <source>
        <dbReference type="ARBA" id="ARBA00050104"/>
    </source>
</evidence>
<comment type="catalytic activity">
    <reaction evidence="6">
        <text>formylthiophene + hydrogen cyanide = (2R)-2-hydroxy-2-(thiophen-2-yl)acetonitrile</text>
        <dbReference type="Rhea" id="RHEA:77455"/>
        <dbReference type="ChEBI" id="CHEBI:18407"/>
        <dbReference type="ChEBI" id="CHEBI:87301"/>
        <dbReference type="ChEBI" id="CHEBI:197332"/>
    </reaction>
</comment>
<evidence type="ECO:0000313" key="23">
    <source>
        <dbReference type="Proteomes" id="UP000027138"/>
    </source>
</evidence>
<dbReference type="GO" id="GO:0009694">
    <property type="term" value="P:jasmonic acid metabolic process"/>
    <property type="evidence" value="ECO:0007669"/>
    <property type="project" value="TreeGrafter"/>
</dbReference>
<dbReference type="GO" id="GO:0009696">
    <property type="term" value="P:salicylic acid metabolic process"/>
    <property type="evidence" value="ECO:0007669"/>
    <property type="project" value="TreeGrafter"/>
</dbReference>
<comment type="catalytic activity">
    <reaction evidence="8">
        <text>a disubstituted aliphatic (S)-hydroxynitrile = a ketone + hydrogen cyanide</text>
        <dbReference type="Rhea" id="RHEA:56592"/>
        <dbReference type="ChEBI" id="CHEBI:17087"/>
        <dbReference type="ChEBI" id="CHEBI:18407"/>
        <dbReference type="ChEBI" id="CHEBI:140597"/>
        <dbReference type="EC" id="4.1.2.47"/>
    </reaction>
</comment>
<evidence type="ECO:0000256" key="10">
    <source>
        <dbReference type="ARBA" id="ARBA00052033"/>
    </source>
</evidence>
<dbReference type="OrthoDB" id="408373at2759"/>
<evidence type="ECO:0000256" key="11">
    <source>
        <dbReference type="ARBA" id="ARBA00052511"/>
    </source>
</evidence>
<evidence type="ECO:0000256" key="14">
    <source>
        <dbReference type="ARBA" id="ARBA00052826"/>
    </source>
</evidence>
<comment type="catalytic activity">
    <reaction evidence="12">
        <text>2,2-dimethylpropanal + hydrogen cyanide = (2S)-2-hydroxy-3,3-dimethylbutanenitrile</text>
        <dbReference type="Rhea" id="RHEA:77407"/>
        <dbReference type="ChEBI" id="CHEBI:18407"/>
        <dbReference type="ChEBI" id="CHEBI:141557"/>
        <dbReference type="ChEBI" id="CHEBI:197355"/>
    </reaction>
</comment>
<dbReference type="GO" id="GO:0080031">
    <property type="term" value="F:methyl salicylate esterase activity"/>
    <property type="evidence" value="ECO:0007669"/>
    <property type="project" value="TreeGrafter"/>
</dbReference>
<organism evidence="22 23">
    <name type="scientific">Jatropha curcas</name>
    <name type="common">Barbados nut</name>
    <dbReference type="NCBI Taxonomy" id="180498"/>
    <lineage>
        <taxon>Eukaryota</taxon>
        <taxon>Viridiplantae</taxon>
        <taxon>Streptophyta</taxon>
        <taxon>Embryophyta</taxon>
        <taxon>Tracheophyta</taxon>
        <taxon>Spermatophyta</taxon>
        <taxon>Magnoliopsida</taxon>
        <taxon>eudicotyledons</taxon>
        <taxon>Gunneridae</taxon>
        <taxon>Pentapetalae</taxon>
        <taxon>rosids</taxon>
        <taxon>fabids</taxon>
        <taxon>Malpighiales</taxon>
        <taxon>Euphorbiaceae</taxon>
        <taxon>Crotonoideae</taxon>
        <taxon>Jatropheae</taxon>
        <taxon>Jatropha</taxon>
    </lineage>
</organism>
<dbReference type="Proteomes" id="UP000027138">
    <property type="component" value="Unassembled WGS sequence"/>
</dbReference>
<evidence type="ECO:0000259" key="21">
    <source>
        <dbReference type="Pfam" id="PF12697"/>
    </source>
</evidence>
<evidence type="ECO:0000256" key="19">
    <source>
        <dbReference type="ARBA" id="ARBA00078291"/>
    </source>
</evidence>
<name>A0A067KJ49_JATCU</name>
<reference evidence="22 23" key="1">
    <citation type="journal article" date="2014" name="PLoS ONE">
        <title>Global Analysis of Gene Expression Profiles in Physic Nut (Jatropha curcas L.) Seedlings Exposed to Salt Stress.</title>
        <authorList>
            <person name="Zhang L."/>
            <person name="Zhang C."/>
            <person name="Wu P."/>
            <person name="Chen Y."/>
            <person name="Li M."/>
            <person name="Jiang H."/>
            <person name="Wu G."/>
        </authorList>
    </citation>
    <scope>NUCLEOTIDE SEQUENCE [LARGE SCALE GENOMIC DNA]</scope>
    <source>
        <strain evidence="23">cv. GZQX0401</strain>
        <tissue evidence="22">Young leaves</tissue>
    </source>
</reference>
<dbReference type="SUPFAM" id="SSF53474">
    <property type="entry name" value="alpha/beta-Hydrolases"/>
    <property type="match status" value="1"/>
</dbReference>
<evidence type="ECO:0000256" key="1">
    <source>
        <dbReference type="ARBA" id="ARBA00023239"/>
    </source>
</evidence>
<dbReference type="PANTHER" id="PTHR10992">
    <property type="entry name" value="METHYLESTERASE FAMILY MEMBER"/>
    <property type="match status" value="1"/>
</dbReference>
<sequence>MEEKKRHFVLIHGACHGAWCWYKVAALLKSAGHKVTALDLAASGVHTKQANDIYSFLEYFEPFNEFMTSLPPEDRVILVAHSFGGLVISVAMERFPEKISAGVFAAALMPGPDLNCMAVKEELNRQLGSFMDSQYTFDDGPSSLPTSILFGPNITETKLYQLSPPEDLVLAKLLMRPHPLRDNGATQNVVLTKEKYGSVPRIFLVCDQDCMIKEDQQRWMIKNNPTDEVMVIPGSDHMVMFSKPKELCFCLREVAKKYL</sequence>
<dbReference type="InterPro" id="IPR000073">
    <property type="entry name" value="AB_hydrolase_1"/>
</dbReference>
<evidence type="ECO:0000256" key="4">
    <source>
        <dbReference type="ARBA" id="ARBA00050262"/>
    </source>
</evidence>
<dbReference type="InterPro" id="IPR029058">
    <property type="entry name" value="AB_hydrolase_fold"/>
</dbReference>
<evidence type="ECO:0000256" key="8">
    <source>
        <dbReference type="ARBA" id="ARBA00051735"/>
    </source>
</evidence>
<dbReference type="PANTHER" id="PTHR10992:SF1066">
    <property type="entry name" value="METHYL JASMONATE ESTERASE 1"/>
    <property type="match status" value="1"/>
</dbReference>
<evidence type="ECO:0000256" key="3">
    <source>
        <dbReference type="ARBA" id="ARBA00050241"/>
    </source>
</evidence>
<dbReference type="Gene3D" id="3.40.50.1820">
    <property type="entry name" value="alpha/beta hydrolase"/>
    <property type="match status" value="1"/>
</dbReference>
<evidence type="ECO:0000256" key="5">
    <source>
        <dbReference type="ARBA" id="ARBA00050358"/>
    </source>
</evidence>
<evidence type="ECO:0000313" key="22">
    <source>
        <dbReference type="EMBL" id="KDP31864.1"/>
    </source>
</evidence>